<proteinExistence type="predicted"/>
<keyword evidence="3" id="KW-1185">Reference proteome</keyword>
<evidence type="ECO:0000313" key="1">
    <source>
        <dbReference type="EMBL" id="KRY98412.1"/>
    </source>
</evidence>
<name>A0A0V1GJS9_TRIPS</name>
<dbReference type="Proteomes" id="UP000054805">
    <property type="component" value="Unassembled WGS sequence"/>
</dbReference>
<dbReference type="EMBL" id="JYDS01001747">
    <property type="protein sequence ID" value="KRY98412.1"/>
    <property type="molecule type" value="Genomic_DNA"/>
</dbReference>
<dbReference type="AlphaFoldDB" id="A0A0V1GJS9"/>
<organism evidence="1 3">
    <name type="scientific">Trichinella pseudospiralis</name>
    <name type="common">Parasitic roundworm</name>
    <dbReference type="NCBI Taxonomy" id="6337"/>
    <lineage>
        <taxon>Eukaryota</taxon>
        <taxon>Metazoa</taxon>
        <taxon>Ecdysozoa</taxon>
        <taxon>Nematoda</taxon>
        <taxon>Enoplea</taxon>
        <taxon>Dorylaimia</taxon>
        <taxon>Trichinellida</taxon>
        <taxon>Trichinellidae</taxon>
        <taxon>Trichinella</taxon>
    </lineage>
</organism>
<accession>A0A0V1GJS9</accession>
<comment type="caution">
    <text evidence="1">The sequence shown here is derived from an EMBL/GenBank/DDBJ whole genome shotgun (WGS) entry which is preliminary data.</text>
</comment>
<evidence type="ECO:0000313" key="2">
    <source>
        <dbReference type="EMBL" id="KRZ05263.1"/>
    </source>
</evidence>
<sequence>MQKLADIYSPNNEQLALNICKTQSLINIKAMRTLKPIYSTTTGQGGVKRSKTP</sequence>
<reference evidence="3 4" key="1">
    <citation type="submission" date="2015-01" db="EMBL/GenBank/DDBJ databases">
        <title>Evolution of Trichinella species and genotypes.</title>
        <authorList>
            <person name="Korhonen P.K."/>
            <person name="Edoardo P."/>
            <person name="Giuseppe L.R."/>
            <person name="Gasser R.B."/>
        </authorList>
    </citation>
    <scope>NUCLEOTIDE SEQUENCE [LARGE SCALE GENOMIC DNA]</scope>
    <source>
        <strain evidence="2">ISS176</strain>
        <strain evidence="1">ISS588</strain>
    </source>
</reference>
<protein>
    <submittedName>
        <fullName evidence="1">Uncharacterized protein</fullName>
    </submittedName>
</protein>
<dbReference type="Proteomes" id="UP000054826">
    <property type="component" value="Unassembled WGS sequence"/>
</dbReference>
<evidence type="ECO:0000313" key="3">
    <source>
        <dbReference type="Proteomes" id="UP000054805"/>
    </source>
</evidence>
<dbReference type="EMBL" id="JYDV01000709">
    <property type="protein sequence ID" value="KRZ05263.1"/>
    <property type="molecule type" value="Genomic_DNA"/>
</dbReference>
<gene>
    <name evidence="1" type="ORF">T4B_3620</name>
    <name evidence="2" type="ORF">T4C_10152</name>
</gene>
<evidence type="ECO:0000313" key="4">
    <source>
        <dbReference type="Proteomes" id="UP000054826"/>
    </source>
</evidence>